<evidence type="ECO:0000256" key="1">
    <source>
        <dbReference type="ARBA" id="ARBA00004477"/>
    </source>
</evidence>
<keyword evidence="3" id="KW-0813">Transport</keyword>
<sequence>MDAELAVLLFGITLAVEVVGWVGADSIAAFVSAPVPLTAHSGVQRCLPTPPHLIPFPIPILHARRIRILTHALDTTLSQLYAPISRFSSNPTLQSQKALRADIIKLRTELAATSSVDEFSKWAKLRRRVDKAVSELEILNATSSQSRQSFQSIFKRILWVLTTILPFVITSWHRKAAVFYLPPSWFGPATWWLGLPSAPTGAVACGVWTMACKRTIGACKDAVVDLTQKEAAAAQPVPVAVRAQPVSSEKAESKEEKSDKGKKEL</sequence>
<accession>A0A238FEC6</accession>
<dbReference type="OrthoDB" id="2536780at2759"/>
<keyword evidence="10" id="KW-1185">Reference proteome</keyword>
<protein>
    <submittedName>
        <fullName evidence="9">BQ2448_1757 protein</fullName>
    </submittedName>
</protein>
<proteinExistence type="inferred from homology"/>
<dbReference type="AlphaFoldDB" id="A0A238FEC6"/>
<dbReference type="Pfam" id="PF04420">
    <property type="entry name" value="CHD5"/>
    <property type="match status" value="1"/>
</dbReference>
<evidence type="ECO:0000256" key="4">
    <source>
        <dbReference type="ARBA" id="ARBA00022692"/>
    </source>
</evidence>
<keyword evidence="4" id="KW-0812">Transmembrane</keyword>
<comment type="similarity">
    <text evidence="2">Belongs to the WRB/GET1 family.</text>
</comment>
<evidence type="ECO:0000256" key="3">
    <source>
        <dbReference type="ARBA" id="ARBA00022448"/>
    </source>
</evidence>
<evidence type="ECO:0000256" key="6">
    <source>
        <dbReference type="ARBA" id="ARBA00022989"/>
    </source>
</evidence>
<keyword evidence="6" id="KW-1133">Transmembrane helix</keyword>
<dbReference type="InterPro" id="IPR028945">
    <property type="entry name" value="Get1"/>
</dbReference>
<feature type="region of interest" description="Disordered" evidence="8">
    <location>
        <begin position="238"/>
        <end position="265"/>
    </location>
</feature>
<evidence type="ECO:0000313" key="10">
    <source>
        <dbReference type="Proteomes" id="UP000198372"/>
    </source>
</evidence>
<keyword evidence="5" id="KW-0256">Endoplasmic reticulum</keyword>
<dbReference type="GO" id="GO:0071816">
    <property type="term" value="P:tail-anchored membrane protein insertion into ER membrane"/>
    <property type="evidence" value="ECO:0007669"/>
    <property type="project" value="InterPro"/>
</dbReference>
<evidence type="ECO:0000256" key="8">
    <source>
        <dbReference type="SAM" id="MobiDB-lite"/>
    </source>
</evidence>
<name>A0A238FEC6_9BASI</name>
<dbReference type="GO" id="GO:0043529">
    <property type="term" value="C:GET complex"/>
    <property type="evidence" value="ECO:0007669"/>
    <property type="project" value="TreeGrafter"/>
</dbReference>
<feature type="compositionally biased region" description="Basic and acidic residues" evidence="8">
    <location>
        <begin position="249"/>
        <end position="265"/>
    </location>
</feature>
<evidence type="ECO:0000256" key="7">
    <source>
        <dbReference type="ARBA" id="ARBA00023136"/>
    </source>
</evidence>
<reference evidence="10" key="1">
    <citation type="submission" date="2016-09" db="EMBL/GenBank/DDBJ databases">
        <authorList>
            <person name="Jeantristanb JTB J.-T."/>
            <person name="Ricardo R."/>
        </authorList>
    </citation>
    <scope>NUCLEOTIDE SEQUENCE [LARGE SCALE GENOMIC DNA]</scope>
</reference>
<gene>
    <name evidence="9" type="ORF">BQ2448_1757</name>
</gene>
<dbReference type="EMBL" id="FMSP01000005">
    <property type="protein sequence ID" value="SCV70363.1"/>
    <property type="molecule type" value="Genomic_DNA"/>
</dbReference>
<dbReference type="STRING" id="269621.A0A238FEC6"/>
<evidence type="ECO:0000256" key="5">
    <source>
        <dbReference type="ARBA" id="ARBA00022824"/>
    </source>
</evidence>
<keyword evidence="7" id="KW-0472">Membrane</keyword>
<dbReference type="PANTHER" id="PTHR42650">
    <property type="entry name" value="TAIL-ANCHORED PROTEIN INSERTION RECEPTOR WRB"/>
    <property type="match status" value="1"/>
</dbReference>
<dbReference type="Proteomes" id="UP000198372">
    <property type="component" value="Unassembled WGS sequence"/>
</dbReference>
<feature type="compositionally biased region" description="Low complexity" evidence="8">
    <location>
        <begin position="238"/>
        <end position="248"/>
    </location>
</feature>
<dbReference type="GO" id="GO:0043495">
    <property type="term" value="F:protein-membrane adaptor activity"/>
    <property type="evidence" value="ECO:0007669"/>
    <property type="project" value="TreeGrafter"/>
</dbReference>
<dbReference type="InterPro" id="IPR029012">
    <property type="entry name" value="Helix_hairpin_bin_sf"/>
</dbReference>
<dbReference type="Gene3D" id="1.10.287.660">
    <property type="entry name" value="Helix hairpin bin"/>
    <property type="match status" value="1"/>
</dbReference>
<dbReference type="PANTHER" id="PTHR42650:SF1">
    <property type="entry name" value="GUIDED ENTRY OF TAIL-ANCHORED PROTEINS FACTOR 1"/>
    <property type="match status" value="1"/>
</dbReference>
<organism evidence="9 10">
    <name type="scientific">Microbotryum intermedium</name>
    <dbReference type="NCBI Taxonomy" id="269621"/>
    <lineage>
        <taxon>Eukaryota</taxon>
        <taxon>Fungi</taxon>
        <taxon>Dikarya</taxon>
        <taxon>Basidiomycota</taxon>
        <taxon>Pucciniomycotina</taxon>
        <taxon>Microbotryomycetes</taxon>
        <taxon>Microbotryales</taxon>
        <taxon>Microbotryaceae</taxon>
        <taxon>Microbotryum</taxon>
    </lineage>
</organism>
<evidence type="ECO:0000313" key="9">
    <source>
        <dbReference type="EMBL" id="SCV70363.1"/>
    </source>
</evidence>
<dbReference type="GO" id="GO:0005789">
    <property type="term" value="C:endoplasmic reticulum membrane"/>
    <property type="evidence" value="ECO:0007669"/>
    <property type="project" value="UniProtKB-SubCell"/>
</dbReference>
<evidence type="ECO:0000256" key="2">
    <source>
        <dbReference type="ARBA" id="ARBA00010799"/>
    </source>
</evidence>
<comment type="subcellular location">
    <subcellularLocation>
        <location evidence="1">Endoplasmic reticulum membrane</location>
        <topology evidence="1">Multi-pass membrane protein</topology>
    </subcellularLocation>
</comment>